<dbReference type="InterPro" id="IPR000033">
    <property type="entry name" value="LDLR_classB_rpt"/>
</dbReference>
<dbReference type="SMART" id="SM00135">
    <property type="entry name" value="LY"/>
    <property type="match status" value="3"/>
</dbReference>
<name>A0A8H3VYF4_9PEZI</name>
<dbReference type="InterPro" id="IPR006176">
    <property type="entry name" value="3-OHacyl-CoA_DH_NAD-bd"/>
</dbReference>
<dbReference type="InterPro" id="IPR011042">
    <property type="entry name" value="6-blade_b-propeller_TolB-like"/>
</dbReference>
<dbReference type="InterPro" id="IPR008927">
    <property type="entry name" value="6-PGluconate_DH-like_C_sf"/>
</dbReference>
<feature type="domain" description="3-hydroxyacyl-CoA dehydrogenase C-terminal" evidence="2">
    <location>
        <begin position="190"/>
        <end position="255"/>
    </location>
</feature>
<proteinExistence type="predicted"/>
<feature type="domain" description="DUF6604" evidence="4">
    <location>
        <begin position="471"/>
        <end position="663"/>
    </location>
</feature>
<dbReference type="Gene3D" id="1.10.1040.10">
    <property type="entry name" value="N-(1-d-carboxylethyl)-l-norvaline Dehydrogenase, domain 2"/>
    <property type="match status" value="1"/>
</dbReference>
<dbReference type="SUPFAM" id="SSF51735">
    <property type="entry name" value="NAD(P)-binding Rossmann-fold domains"/>
    <property type="match status" value="1"/>
</dbReference>
<dbReference type="Pfam" id="PF20253">
    <property type="entry name" value="DUF6604"/>
    <property type="match status" value="1"/>
</dbReference>
<organism evidence="5 6">
    <name type="scientific">Colletotrichum asianum</name>
    <dbReference type="NCBI Taxonomy" id="702518"/>
    <lineage>
        <taxon>Eukaryota</taxon>
        <taxon>Fungi</taxon>
        <taxon>Dikarya</taxon>
        <taxon>Ascomycota</taxon>
        <taxon>Pezizomycotina</taxon>
        <taxon>Sordariomycetes</taxon>
        <taxon>Hypocreomycetidae</taxon>
        <taxon>Glomerellales</taxon>
        <taxon>Glomerellaceae</taxon>
        <taxon>Colletotrichum</taxon>
        <taxon>Colletotrichum gloeosporioides species complex</taxon>
    </lineage>
</organism>
<dbReference type="InterPro" id="IPR006108">
    <property type="entry name" value="3HC_DH_C"/>
</dbReference>
<dbReference type="Proteomes" id="UP000434172">
    <property type="component" value="Unassembled WGS sequence"/>
</dbReference>
<dbReference type="PANTHER" id="PTHR38795:SF1">
    <property type="entry name" value="DUF6604 DOMAIN-CONTAINING PROTEIN"/>
    <property type="match status" value="1"/>
</dbReference>
<reference evidence="5 6" key="1">
    <citation type="submission" date="2019-12" db="EMBL/GenBank/DDBJ databases">
        <title>A genome sequence resource for the geographically widespread anthracnose pathogen Colletotrichum asianum.</title>
        <authorList>
            <person name="Meng Y."/>
        </authorList>
    </citation>
    <scope>NUCLEOTIDE SEQUENCE [LARGE SCALE GENOMIC DNA]</scope>
    <source>
        <strain evidence="5 6">ICMP 18580</strain>
    </source>
</reference>
<evidence type="ECO:0000313" key="5">
    <source>
        <dbReference type="EMBL" id="KAF0316205.1"/>
    </source>
</evidence>
<gene>
    <name evidence="5" type="ORF">GQ607_016574</name>
</gene>
<keyword evidence="6" id="KW-1185">Reference proteome</keyword>
<dbReference type="InterPro" id="IPR036291">
    <property type="entry name" value="NAD(P)-bd_dom_sf"/>
</dbReference>
<feature type="domain" description="3-hydroxyacyl-CoA dehydrogenase NAD binding" evidence="3">
    <location>
        <begin position="6"/>
        <end position="186"/>
    </location>
</feature>
<dbReference type="GO" id="GO:0016616">
    <property type="term" value="F:oxidoreductase activity, acting on the CH-OH group of donors, NAD or NADP as acceptor"/>
    <property type="evidence" value="ECO:0007669"/>
    <property type="project" value="InterPro"/>
</dbReference>
<dbReference type="InterPro" id="IPR046539">
    <property type="entry name" value="DUF6604"/>
</dbReference>
<dbReference type="AlphaFoldDB" id="A0A8H3VYF4"/>
<dbReference type="SUPFAM" id="SSF48179">
    <property type="entry name" value="6-phosphogluconate dehydrogenase C-terminal domain-like"/>
    <property type="match status" value="1"/>
</dbReference>
<accession>A0A8H3VYF4</accession>
<dbReference type="Pfam" id="PF00725">
    <property type="entry name" value="3HCDH"/>
    <property type="match status" value="1"/>
</dbReference>
<evidence type="ECO:0008006" key="7">
    <source>
        <dbReference type="Google" id="ProtNLM"/>
    </source>
</evidence>
<dbReference type="Gene3D" id="3.40.50.720">
    <property type="entry name" value="NAD(P)-binding Rossmann-like Domain"/>
    <property type="match status" value="1"/>
</dbReference>
<dbReference type="PANTHER" id="PTHR38795">
    <property type="entry name" value="DUF6604 DOMAIN-CONTAINING PROTEIN"/>
    <property type="match status" value="1"/>
</dbReference>
<sequence length="1114" mass="123770">MPDIHNVAIIGCGSIGASWAALFLAQGLSVVAFDINPAAETFLCNLVTDALPVLSSLGLTKESDVKATDITFTTDMREALKDADFVQENGPEKLDFKRKLFMEMVEIIRPDTIIATSSSGLTCSSIQEGMGPSGRPERCVVGHPFNPPHLIPLVEVVGGDKTSASTVEKTMDFYERMGKKPVHVKKEVVGHVANRLQAALVREVMYLLQEDIVNVEDIDKAMSFGPGLRWGVMGPSMLLHLGGGEGGIKHMADHLLGPLMTCFKSNSGSIERANLDGSDRRVVVPVGTSGVFTPKQITIAKRSQKLYWCDREGMKVMRANLDGSEVETLISTGNTEADMLDQSRWCVGIAVDERRGLFYWTQKGPSKGNQGRILRAPIEPASGASELVRDIEVVFEKLPEPIDLEFDEEISMLYWTDRGDPPTGNSLNRANVELGGKIEILAIRLHETIGLALDKNASVVYVTDLSGAGHVADKVASAALAVPEFFSAALNRVIESRRRFSAILQRFRSFQDVAGDSQHAYFISVLEKVRETFKSHIGSFDTSGLRSALPTDEVKNDDKHNARLRTGNMFESLSVYEPSDEFLSAPDAVFPSLDDVQYAAEEEDTQTESLFILSTLLADFFKLREEVFGLWQQYQAGSRDLAAVAVATNTAIKLAHSMEDEVSTQLKKLGGVEELIPMVFGGACAARGLHPEDKRQPTDDYNYRCYAEANMFFYNTLCLLNAYKGQGLSDTCPSYNGKFGWYRDDRKAGDDRERWQEDKAALLELFADMHVIVTTLKGIQVQDEFVKGFKQMMQTKKIPGVWLAFGAQIYLDILKSLGSEVRRGEEYLKRITNSIGDVVREAPELKKSRHFKEAIDDLLMSVDQWSSDKDIFNIIRQVSGLPTRPSNFLSHNPMFCGLHVHDIRTAFHRLGIEFASKGNLMHAVQLYQALRQEGILEEQEKRADLEFIMKIQGNSAFFVGNSPTSLEAYSKNFALTKGISATHWLPNRSTKNKKIPMSRAGIRTINYQARASMAFAQTFLVDSDSRGLNVEVADLILDSSGWYKKHDSDGIRELESASTNDEKDSIKNKRKAAIRSLSPVQLTHQVCMAVDEEVLGIMLNYFSLELTCRELLKT</sequence>
<evidence type="ECO:0000313" key="6">
    <source>
        <dbReference type="Proteomes" id="UP000434172"/>
    </source>
</evidence>
<evidence type="ECO:0000256" key="1">
    <source>
        <dbReference type="ARBA" id="ARBA00023002"/>
    </source>
</evidence>
<dbReference type="OrthoDB" id="5238236at2759"/>
<comment type="caution">
    <text evidence="5">The sequence shown here is derived from an EMBL/GenBank/DDBJ whole genome shotgun (WGS) entry which is preliminary data.</text>
</comment>
<keyword evidence="1" id="KW-0560">Oxidoreductase</keyword>
<dbReference type="EMBL" id="WOWK01000168">
    <property type="protein sequence ID" value="KAF0316205.1"/>
    <property type="molecule type" value="Genomic_DNA"/>
</dbReference>
<protein>
    <recommendedName>
        <fullName evidence="7">3-hydroxyacyl-CoA dehydrogenase</fullName>
    </recommendedName>
</protein>
<feature type="non-terminal residue" evidence="5">
    <location>
        <position position="1"/>
    </location>
</feature>
<dbReference type="GO" id="GO:0006631">
    <property type="term" value="P:fatty acid metabolic process"/>
    <property type="evidence" value="ECO:0007669"/>
    <property type="project" value="InterPro"/>
</dbReference>
<evidence type="ECO:0000259" key="2">
    <source>
        <dbReference type="Pfam" id="PF00725"/>
    </source>
</evidence>
<dbReference type="InterPro" id="IPR013328">
    <property type="entry name" value="6PGD_dom2"/>
</dbReference>
<dbReference type="SUPFAM" id="SSF63825">
    <property type="entry name" value="YWTD domain"/>
    <property type="match status" value="1"/>
</dbReference>
<dbReference type="Gene3D" id="2.120.10.30">
    <property type="entry name" value="TolB, C-terminal domain"/>
    <property type="match status" value="2"/>
</dbReference>
<dbReference type="Pfam" id="PF02737">
    <property type="entry name" value="3HCDH_N"/>
    <property type="match status" value="1"/>
</dbReference>
<dbReference type="GO" id="GO:0070403">
    <property type="term" value="F:NAD+ binding"/>
    <property type="evidence" value="ECO:0007669"/>
    <property type="project" value="InterPro"/>
</dbReference>
<evidence type="ECO:0000259" key="3">
    <source>
        <dbReference type="Pfam" id="PF02737"/>
    </source>
</evidence>
<evidence type="ECO:0000259" key="4">
    <source>
        <dbReference type="Pfam" id="PF20253"/>
    </source>
</evidence>